<sequence>MIKEEMDNIMLVRNILVDHAQRKRKRNNYKIREYMDFGFDISVSAKQFKSYRKRTLYRIIKCKN</sequence>
<evidence type="ECO:0000313" key="2">
    <source>
        <dbReference type="Proteomes" id="UP000689195"/>
    </source>
</evidence>
<protein>
    <submittedName>
        <fullName evidence="1">Uncharacterized protein</fullName>
    </submittedName>
</protein>
<proteinExistence type="predicted"/>
<evidence type="ECO:0000313" key="1">
    <source>
        <dbReference type="EMBL" id="CAD8180680.1"/>
    </source>
</evidence>
<reference evidence="1" key="1">
    <citation type="submission" date="2021-01" db="EMBL/GenBank/DDBJ databases">
        <authorList>
            <consortium name="Genoscope - CEA"/>
            <person name="William W."/>
        </authorList>
    </citation>
    <scope>NUCLEOTIDE SEQUENCE</scope>
</reference>
<accession>A0A8S1VTE8</accession>
<name>A0A8S1VTE8_9CILI</name>
<comment type="caution">
    <text evidence="1">The sequence shown here is derived from an EMBL/GenBank/DDBJ whole genome shotgun (WGS) entry which is preliminary data.</text>
</comment>
<dbReference type="Proteomes" id="UP000689195">
    <property type="component" value="Unassembled WGS sequence"/>
</dbReference>
<dbReference type="EMBL" id="CAJJDO010000074">
    <property type="protein sequence ID" value="CAD8180680.1"/>
    <property type="molecule type" value="Genomic_DNA"/>
</dbReference>
<gene>
    <name evidence="1" type="ORF">PPENT_87.1.T0740246</name>
</gene>
<keyword evidence="2" id="KW-1185">Reference proteome</keyword>
<organism evidence="1 2">
    <name type="scientific">Paramecium pentaurelia</name>
    <dbReference type="NCBI Taxonomy" id="43138"/>
    <lineage>
        <taxon>Eukaryota</taxon>
        <taxon>Sar</taxon>
        <taxon>Alveolata</taxon>
        <taxon>Ciliophora</taxon>
        <taxon>Intramacronucleata</taxon>
        <taxon>Oligohymenophorea</taxon>
        <taxon>Peniculida</taxon>
        <taxon>Parameciidae</taxon>
        <taxon>Paramecium</taxon>
    </lineage>
</organism>
<dbReference type="AlphaFoldDB" id="A0A8S1VTE8"/>